<dbReference type="EMBL" id="FRCJ01000001">
    <property type="protein sequence ID" value="SHL74366.1"/>
    <property type="molecule type" value="Genomic_DNA"/>
</dbReference>
<dbReference type="Proteomes" id="UP000184280">
    <property type="component" value="Unassembled WGS sequence"/>
</dbReference>
<dbReference type="RefSeq" id="WP_262503356.1">
    <property type="nucleotide sequence ID" value="NZ_FRCJ01000001.1"/>
</dbReference>
<name>A0A1M7D4G3_XYLRU</name>
<keyword evidence="1" id="KW-0812">Transmembrane</keyword>
<proteinExistence type="predicted"/>
<protein>
    <submittedName>
        <fullName evidence="2">Uncharacterized protein</fullName>
    </submittedName>
</protein>
<sequence length="41" mass="4637">MDTSSFHQVLWAVGIFAIGMLAGYMLKIVLVNRDRIKANQK</sequence>
<keyword evidence="1" id="KW-1133">Transmembrane helix</keyword>
<evidence type="ECO:0000313" key="2">
    <source>
        <dbReference type="EMBL" id="SHL74366.1"/>
    </source>
</evidence>
<gene>
    <name evidence="2" type="ORF">SAMN04488494_0625</name>
</gene>
<reference evidence="2 3" key="1">
    <citation type="submission" date="2016-11" db="EMBL/GenBank/DDBJ databases">
        <authorList>
            <person name="Jaros S."/>
            <person name="Januszkiewicz K."/>
            <person name="Wedrychowicz H."/>
        </authorList>
    </citation>
    <scope>NUCLEOTIDE SEQUENCE [LARGE SCALE GENOMIC DNA]</scope>
    <source>
        <strain evidence="2 3">BPI-34</strain>
    </source>
</reference>
<keyword evidence="1" id="KW-0472">Membrane</keyword>
<dbReference type="AlphaFoldDB" id="A0A1M7D4G3"/>
<accession>A0A1M7D4G3</accession>
<organism evidence="2 3">
    <name type="scientific">Xylanibacter ruminicola</name>
    <name type="common">Prevotella ruminicola</name>
    <dbReference type="NCBI Taxonomy" id="839"/>
    <lineage>
        <taxon>Bacteria</taxon>
        <taxon>Pseudomonadati</taxon>
        <taxon>Bacteroidota</taxon>
        <taxon>Bacteroidia</taxon>
        <taxon>Bacteroidales</taxon>
        <taxon>Prevotellaceae</taxon>
        <taxon>Xylanibacter</taxon>
    </lineage>
</organism>
<feature type="transmembrane region" description="Helical" evidence="1">
    <location>
        <begin position="6"/>
        <end position="31"/>
    </location>
</feature>
<evidence type="ECO:0000256" key="1">
    <source>
        <dbReference type="SAM" id="Phobius"/>
    </source>
</evidence>
<evidence type="ECO:0000313" key="3">
    <source>
        <dbReference type="Proteomes" id="UP000184280"/>
    </source>
</evidence>